<dbReference type="AlphaFoldDB" id="S4YQB1"/>
<dbReference type="EMBL" id="CP006566">
    <property type="protein sequence ID" value="AGP46801.1"/>
    <property type="molecule type" value="Genomic_DNA"/>
</dbReference>
<evidence type="ECO:0000313" key="1">
    <source>
        <dbReference type="EMBL" id="AGP46801.1"/>
    </source>
</evidence>
<dbReference type="Proteomes" id="UP000014900">
    <property type="component" value="Chromosome"/>
</dbReference>
<name>S4YQB1_SERPL</name>
<evidence type="ECO:0000313" key="2">
    <source>
        <dbReference type="Proteomes" id="UP000014900"/>
    </source>
</evidence>
<dbReference type="HOGENOM" id="CLU_2685794_0_0_6"/>
<dbReference type="PATRIC" id="fig|1348660.3.peg.758"/>
<accession>S4YQB1</accession>
<gene>
    <name evidence="1" type="ORF">M621_03975</name>
</gene>
<organism evidence="1 2">
    <name type="scientific">Serratia plymuthica S13</name>
    <dbReference type="NCBI Taxonomy" id="1348660"/>
    <lineage>
        <taxon>Bacteria</taxon>
        <taxon>Pseudomonadati</taxon>
        <taxon>Pseudomonadota</taxon>
        <taxon>Gammaproteobacteria</taxon>
        <taxon>Enterobacterales</taxon>
        <taxon>Yersiniaceae</taxon>
        <taxon>Serratia</taxon>
    </lineage>
</organism>
<reference evidence="1 2" key="1">
    <citation type="journal article" date="2013" name="Genome Announc.">
        <title>Genome Sequence of Serratia plymuthica Strain S13, an Endophyte with Germination- and Plant-Growth-Promoting Activity from the Flower of Styrian Oil Pumpkin.</title>
        <authorList>
            <person name="Muller H."/>
            <person name="Furnkranz M."/>
            <person name="Grube M."/>
            <person name="Berg G."/>
        </authorList>
    </citation>
    <scope>NUCLEOTIDE SEQUENCE [LARGE SCALE GENOMIC DNA]</scope>
    <source>
        <strain evidence="1">S13</strain>
    </source>
</reference>
<proteinExistence type="predicted"/>
<sequence length="74" mass="8200">MTGQKYEQGYENTIRIPARVPIILGGGYMAPHNIGIKGHIGVFAMYNRSFTEAEQMDLIQKTNSVMKDKGIIVG</sequence>
<dbReference type="KEGG" id="sry:M621_03975"/>
<protein>
    <submittedName>
        <fullName evidence="1">Uncharacterized protein</fullName>
    </submittedName>
</protein>